<evidence type="ECO:0000256" key="1">
    <source>
        <dbReference type="ARBA" id="ARBA00004496"/>
    </source>
</evidence>
<keyword evidence="3 6" id="KW-0540">Nuclease</keyword>
<dbReference type="PANTHER" id="PTHR28511:SF1">
    <property type="entry name" value="ENDONUCLEASE V"/>
    <property type="match status" value="1"/>
</dbReference>
<evidence type="ECO:0000256" key="6">
    <source>
        <dbReference type="HAMAP-Rule" id="MF_00801"/>
    </source>
</evidence>
<keyword evidence="6" id="KW-0227">DNA damage</keyword>
<keyword evidence="6" id="KW-0234">DNA repair</keyword>
<keyword evidence="4 6" id="KW-0255">Endonuclease</keyword>
<comment type="cofactor">
    <cofactor evidence="6">
        <name>Mg(2+)</name>
        <dbReference type="ChEBI" id="CHEBI:18420"/>
    </cofactor>
</comment>
<protein>
    <recommendedName>
        <fullName evidence="6">Endonuclease V</fullName>
        <ecNumber evidence="6">3.1.21.7</ecNumber>
    </recommendedName>
    <alternativeName>
        <fullName evidence="6">Deoxyinosine 3'endonuclease</fullName>
    </alternativeName>
    <alternativeName>
        <fullName evidence="6">Deoxyribonuclease V</fullName>
        <shortName evidence="6">DNase V</shortName>
    </alternativeName>
</protein>
<dbReference type="Gene3D" id="3.30.2170.10">
    <property type="entry name" value="archaeoglobus fulgidus dsm 4304 superfamily"/>
    <property type="match status" value="1"/>
</dbReference>
<evidence type="ECO:0000256" key="4">
    <source>
        <dbReference type="ARBA" id="ARBA00022759"/>
    </source>
</evidence>
<keyword evidence="2 6" id="KW-0963">Cytoplasm</keyword>
<evidence type="ECO:0000256" key="2">
    <source>
        <dbReference type="ARBA" id="ARBA00022490"/>
    </source>
</evidence>
<keyword evidence="8" id="KW-1185">Reference proteome</keyword>
<evidence type="ECO:0000313" key="8">
    <source>
        <dbReference type="Proteomes" id="UP001597218"/>
    </source>
</evidence>
<evidence type="ECO:0000256" key="5">
    <source>
        <dbReference type="ARBA" id="ARBA00022801"/>
    </source>
</evidence>
<comment type="similarity">
    <text evidence="6">Belongs to the endonuclease V family.</text>
</comment>
<dbReference type="HAMAP" id="MF_00801">
    <property type="entry name" value="Endonuclease_5"/>
    <property type="match status" value="1"/>
</dbReference>
<feature type="binding site" evidence="6">
    <location>
        <position position="108"/>
    </location>
    <ligand>
        <name>Mg(2+)</name>
        <dbReference type="ChEBI" id="CHEBI:18420"/>
    </ligand>
</feature>
<dbReference type="InterPro" id="IPR007581">
    <property type="entry name" value="Endonuclease-V"/>
</dbReference>
<comment type="catalytic activity">
    <reaction evidence="6">
        <text>Endonucleolytic cleavage at apurinic or apyrimidinic sites to products with a 5'-phosphate.</text>
        <dbReference type="EC" id="3.1.21.7"/>
    </reaction>
</comment>
<dbReference type="Pfam" id="PF04493">
    <property type="entry name" value="Endonuclease_5"/>
    <property type="match status" value="1"/>
</dbReference>
<dbReference type="CDD" id="cd06559">
    <property type="entry name" value="Endonuclease_V"/>
    <property type="match status" value="1"/>
</dbReference>
<comment type="subcellular location">
    <subcellularLocation>
        <location evidence="1 6">Cytoplasm</location>
    </subcellularLocation>
</comment>
<feature type="site" description="Interaction with target DNA" evidence="6">
    <location>
        <position position="78"/>
    </location>
</feature>
<reference evidence="8" key="1">
    <citation type="journal article" date="2019" name="Int. J. Syst. Evol. Microbiol.">
        <title>The Global Catalogue of Microorganisms (GCM) 10K type strain sequencing project: providing services to taxonomists for standard genome sequencing and annotation.</title>
        <authorList>
            <consortium name="The Broad Institute Genomics Platform"/>
            <consortium name="The Broad Institute Genome Sequencing Center for Infectious Disease"/>
            <person name="Wu L."/>
            <person name="Ma J."/>
        </authorList>
    </citation>
    <scope>NUCLEOTIDE SEQUENCE [LARGE SCALE GENOMIC DNA]</scope>
    <source>
        <strain evidence="8">CGMCC 4.7177</strain>
    </source>
</reference>
<comment type="caution">
    <text evidence="7">The sequence shown here is derived from an EMBL/GenBank/DDBJ whole genome shotgun (WGS) entry which is preliminary data.</text>
</comment>
<keyword evidence="6" id="KW-0460">Magnesium</keyword>
<evidence type="ECO:0000313" key="7">
    <source>
        <dbReference type="EMBL" id="MFD1928240.1"/>
    </source>
</evidence>
<dbReference type="RefSeq" id="WP_381537400.1">
    <property type="nucleotide sequence ID" value="NZ_JBHUGI010000024.1"/>
</dbReference>
<feature type="binding site" evidence="6">
    <location>
        <position position="38"/>
    </location>
    <ligand>
        <name>Mg(2+)</name>
        <dbReference type="ChEBI" id="CHEBI:18420"/>
    </ligand>
</feature>
<organism evidence="7 8">
    <name type="scientific">Sporosarcina siberiensis</name>
    <dbReference type="NCBI Taxonomy" id="1365606"/>
    <lineage>
        <taxon>Bacteria</taxon>
        <taxon>Bacillati</taxon>
        <taxon>Bacillota</taxon>
        <taxon>Bacilli</taxon>
        <taxon>Bacillales</taxon>
        <taxon>Caryophanaceae</taxon>
        <taxon>Sporosarcina</taxon>
    </lineage>
</organism>
<comment type="function">
    <text evidence="6">DNA repair enzyme involved in the repair of deaminated bases. Selectively cleaves double-stranded DNA at the second phosphodiester bond 3' to a deoxyinosine leaving behind the intact lesion on the nicked DNA.</text>
</comment>
<proteinExistence type="inferred from homology"/>
<name>A0ABW4SH77_9BACL</name>
<dbReference type="EC" id="3.1.21.7" evidence="6"/>
<sequence>MKNKMIKEYTRIQNGLFAKVSLENNFKMEEILRIAGVDIAYWEEKGFHYGTCCIVVINFRTKIVIEQSTSNGEITVPYIPGFLAFRELPLVMEAVEKLTMDPDLYMFDGNGYLHYRHMGLATHASFYLNKPTIGVAKNYLKIENTPFVMPENETGAFTDIRIGQEIYGRVLRTAKDVKPIFVSSGNWIDLATSTEVVMACINENSRLPIPVRLADIETRLARRNLISK</sequence>
<dbReference type="Proteomes" id="UP001597218">
    <property type="component" value="Unassembled WGS sequence"/>
</dbReference>
<dbReference type="EMBL" id="JBHUGI010000024">
    <property type="protein sequence ID" value="MFD1928240.1"/>
    <property type="molecule type" value="Genomic_DNA"/>
</dbReference>
<keyword evidence="6" id="KW-0479">Metal-binding</keyword>
<evidence type="ECO:0000256" key="3">
    <source>
        <dbReference type="ARBA" id="ARBA00022722"/>
    </source>
</evidence>
<accession>A0ABW4SH77</accession>
<keyword evidence="5 6" id="KW-0378">Hydrolase</keyword>
<gene>
    <name evidence="6" type="primary">nfi</name>
    <name evidence="7" type="ORF">ACFSFY_09230</name>
</gene>
<dbReference type="GO" id="GO:0004519">
    <property type="term" value="F:endonuclease activity"/>
    <property type="evidence" value="ECO:0007669"/>
    <property type="project" value="UniProtKB-KW"/>
</dbReference>
<dbReference type="PANTHER" id="PTHR28511">
    <property type="entry name" value="ENDONUCLEASE V"/>
    <property type="match status" value="1"/>
</dbReference>